<protein>
    <recommendedName>
        <fullName evidence="2">DUF3739 domain-containing protein</fullName>
    </recommendedName>
</protein>
<gene>
    <name evidence="3" type="ORF">chiPu_0030184</name>
</gene>
<reference evidence="3 4" key="1">
    <citation type="journal article" date="2018" name="Nat. Ecol. Evol.">
        <title>Shark genomes provide insights into elasmobranch evolution and the origin of vertebrates.</title>
        <authorList>
            <person name="Hara Y"/>
            <person name="Yamaguchi K"/>
            <person name="Onimaru K"/>
            <person name="Kadota M"/>
            <person name="Koyanagi M"/>
            <person name="Keeley SD"/>
            <person name="Tatsumi K"/>
            <person name="Tanaka K"/>
            <person name="Motone F"/>
            <person name="Kageyama Y"/>
            <person name="Nozu R"/>
            <person name="Adachi N"/>
            <person name="Nishimura O"/>
            <person name="Nakagawa R"/>
            <person name="Tanegashima C"/>
            <person name="Kiyatake I"/>
            <person name="Matsumoto R"/>
            <person name="Murakumo K"/>
            <person name="Nishida K"/>
            <person name="Terakita A"/>
            <person name="Kuratani S"/>
            <person name="Sato K"/>
            <person name="Hyodo S Kuraku.S."/>
        </authorList>
    </citation>
    <scope>NUCLEOTIDE SEQUENCE [LARGE SCALE GENOMIC DNA]</scope>
</reference>
<feature type="domain" description="DUF3739" evidence="2">
    <location>
        <begin position="58"/>
        <end position="167"/>
    </location>
</feature>
<sequence>DFGGDIQFLTPGGGVTIGTEGLVPGADAGLITQGAGNIQIYSQNSVLMGLSRIMTTFGGNIVIWSAEGDINAGRGAKTTVIYTPPKRAYDNYGNITISPVVPSSGAGIATLQPIPEVPRGTVDLIAPLGTVDAGEAGIRASSFVNIAALHIVNAANIQAQGGVIGVPQVQAPNMGALSEASNTAGAAAKQAAVPPPSTNEQPSVIIVEVLGYGGGDGSDDQKRRGNDKQSQYDPNSAFQLIGDGQLSAEQMKKLTPE</sequence>
<name>A0A401TTE2_CHIPU</name>
<dbReference type="STRING" id="137246.A0A401TTE2"/>
<keyword evidence="4" id="KW-1185">Reference proteome</keyword>
<dbReference type="Proteomes" id="UP000287033">
    <property type="component" value="Unassembled WGS sequence"/>
</dbReference>
<dbReference type="AlphaFoldDB" id="A0A401TTE2"/>
<dbReference type="OrthoDB" id="10567925at2759"/>
<feature type="non-terminal residue" evidence="3">
    <location>
        <position position="257"/>
    </location>
</feature>
<dbReference type="Pfam" id="PF12545">
    <property type="entry name" value="DUF3739"/>
    <property type="match status" value="1"/>
</dbReference>
<comment type="caution">
    <text evidence="3">The sequence shown here is derived from an EMBL/GenBank/DDBJ whole genome shotgun (WGS) entry which is preliminary data.</text>
</comment>
<dbReference type="EMBL" id="BEZZ01176681">
    <property type="protein sequence ID" value="GCC45902.1"/>
    <property type="molecule type" value="Genomic_DNA"/>
</dbReference>
<feature type="compositionally biased region" description="Polar residues" evidence="1">
    <location>
        <begin position="228"/>
        <end position="238"/>
    </location>
</feature>
<feature type="region of interest" description="Disordered" evidence="1">
    <location>
        <begin position="210"/>
        <end position="257"/>
    </location>
</feature>
<evidence type="ECO:0000313" key="3">
    <source>
        <dbReference type="EMBL" id="GCC45902.1"/>
    </source>
</evidence>
<organism evidence="3 4">
    <name type="scientific">Chiloscyllium punctatum</name>
    <name type="common">Brownbanded bambooshark</name>
    <name type="synonym">Hemiscyllium punctatum</name>
    <dbReference type="NCBI Taxonomy" id="137246"/>
    <lineage>
        <taxon>Eukaryota</taxon>
        <taxon>Metazoa</taxon>
        <taxon>Chordata</taxon>
        <taxon>Craniata</taxon>
        <taxon>Vertebrata</taxon>
        <taxon>Chondrichthyes</taxon>
        <taxon>Elasmobranchii</taxon>
        <taxon>Galeomorphii</taxon>
        <taxon>Galeoidea</taxon>
        <taxon>Orectolobiformes</taxon>
        <taxon>Hemiscylliidae</taxon>
        <taxon>Chiloscyllium</taxon>
    </lineage>
</organism>
<feature type="non-terminal residue" evidence="3">
    <location>
        <position position="1"/>
    </location>
</feature>
<evidence type="ECO:0000256" key="1">
    <source>
        <dbReference type="SAM" id="MobiDB-lite"/>
    </source>
</evidence>
<dbReference type="InterPro" id="IPR021026">
    <property type="entry name" value="Filamn_hemagglutn_DUF3739"/>
</dbReference>
<accession>A0A401TTE2</accession>
<proteinExistence type="predicted"/>
<evidence type="ECO:0000259" key="2">
    <source>
        <dbReference type="Pfam" id="PF12545"/>
    </source>
</evidence>
<evidence type="ECO:0000313" key="4">
    <source>
        <dbReference type="Proteomes" id="UP000287033"/>
    </source>
</evidence>